<dbReference type="GO" id="GO:0005975">
    <property type="term" value="P:carbohydrate metabolic process"/>
    <property type="evidence" value="ECO:0007669"/>
    <property type="project" value="InterPro"/>
</dbReference>
<dbReference type="Gene3D" id="3.20.20.80">
    <property type="entry name" value="Glycosidases"/>
    <property type="match status" value="1"/>
</dbReference>
<evidence type="ECO:0000259" key="1">
    <source>
        <dbReference type="SMART" id="SM00642"/>
    </source>
</evidence>
<dbReference type="Gene3D" id="2.60.40.1180">
    <property type="entry name" value="Golgi alpha-mannosidase II"/>
    <property type="match status" value="1"/>
</dbReference>
<dbReference type="Pfam" id="PF00128">
    <property type="entry name" value="Alpha-amylase"/>
    <property type="match status" value="1"/>
</dbReference>
<proteinExistence type="predicted"/>
<dbReference type="PANTHER" id="PTHR10357">
    <property type="entry name" value="ALPHA-AMYLASE FAMILY MEMBER"/>
    <property type="match status" value="1"/>
</dbReference>
<protein>
    <recommendedName>
        <fullName evidence="1">Glycosyl hydrolase family 13 catalytic domain-containing protein</fullName>
    </recommendedName>
</protein>
<evidence type="ECO:0000313" key="2">
    <source>
        <dbReference type="EMBL" id="KAK2716300.1"/>
    </source>
</evidence>
<dbReference type="InterPro" id="IPR013780">
    <property type="entry name" value="Glyco_hydro_b"/>
</dbReference>
<dbReference type="SMART" id="SM00642">
    <property type="entry name" value="Aamy"/>
    <property type="match status" value="1"/>
</dbReference>
<dbReference type="PANTHER" id="PTHR10357:SF179">
    <property type="entry name" value="NEUTRAL AND BASIC AMINO ACID TRANSPORT PROTEIN RBAT"/>
    <property type="match status" value="1"/>
</dbReference>
<dbReference type="Proteomes" id="UP001187531">
    <property type="component" value="Unassembled WGS sequence"/>
</dbReference>
<feature type="non-terminal residue" evidence="2">
    <location>
        <position position="1"/>
    </location>
</feature>
<evidence type="ECO:0000313" key="3">
    <source>
        <dbReference type="Proteomes" id="UP001187531"/>
    </source>
</evidence>
<reference evidence="2" key="1">
    <citation type="submission" date="2023-07" db="EMBL/GenBank/DDBJ databases">
        <title>Chromosome-level genome assembly of Artemia franciscana.</title>
        <authorList>
            <person name="Jo E."/>
        </authorList>
    </citation>
    <scope>NUCLEOTIDE SEQUENCE</scope>
    <source>
        <tissue evidence="2">Whole body</tissue>
    </source>
</reference>
<name>A0AA88HUX5_ARTSF</name>
<sequence>EIINFWLEKGADGFRIDAVIFLFEDPEFRDEPPSGNPNFGPDEYDSLLHIYTRNYNETYDVMRELRVVVDDFPSDVSKLILLEAYESIDLVMRYYGTAEEPIADLPFNFEYLLRFEDEVVTGTRIKDAADLWLDNMPEGKWANWVTGNHDRSRIASKVDPRLVDGVNMINLLMPGTPITYYGEEIGMINTFISYEDTQDPFGCNFGPDMYEKYSRDPERTPMQWDSSVNSGFSTAEKPWLPLNPNYLEVNVENQLMAEESHLKIYKEIINLRKELAIQTGELQYLNVDESLFSFMRVTDNPTNQNYMVLVNFGETDSVVDVSANSLVPPVATVVIKSLSSTVTVG</sequence>
<keyword evidence="3" id="KW-1185">Reference proteome</keyword>
<organism evidence="2 3">
    <name type="scientific">Artemia franciscana</name>
    <name type="common">Brine shrimp</name>
    <name type="synonym">Artemia sanfranciscana</name>
    <dbReference type="NCBI Taxonomy" id="6661"/>
    <lineage>
        <taxon>Eukaryota</taxon>
        <taxon>Metazoa</taxon>
        <taxon>Ecdysozoa</taxon>
        <taxon>Arthropoda</taxon>
        <taxon>Crustacea</taxon>
        <taxon>Branchiopoda</taxon>
        <taxon>Anostraca</taxon>
        <taxon>Artemiidae</taxon>
        <taxon>Artemia</taxon>
    </lineage>
</organism>
<accession>A0AA88HUX5</accession>
<feature type="non-terminal residue" evidence="2">
    <location>
        <position position="345"/>
    </location>
</feature>
<dbReference type="EMBL" id="JAVRJZ010000012">
    <property type="protein sequence ID" value="KAK2716300.1"/>
    <property type="molecule type" value="Genomic_DNA"/>
</dbReference>
<dbReference type="SUPFAM" id="SSF51445">
    <property type="entry name" value="(Trans)glycosidases"/>
    <property type="match status" value="1"/>
</dbReference>
<comment type="caution">
    <text evidence="2">The sequence shown here is derived from an EMBL/GenBank/DDBJ whole genome shotgun (WGS) entry which is preliminary data.</text>
</comment>
<feature type="domain" description="Glycosyl hydrolase family 13 catalytic" evidence="1">
    <location>
        <begin position="1"/>
        <end position="219"/>
    </location>
</feature>
<gene>
    <name evidence="2" type="ORF">QYM36_010766</name>
</gene>
<dbReference type="InterPro" id="IPR006047">
    <property type="entry name" value="GH13_cat_dom"/>
</dbReference>
<dbReference type="InterPro" id="IPR017853">
    <property type="entry name" value="GH"/>
</dbReference>
<dbReference type="AlphaFoldDB" id="A0AA88HUX5"/>